<dbReference type="InterPro" id="IPR048958">
    <property type="entry name" value="Polysacc_lyase_14"/>
</dbReference>
<evidence type="ECO:0000313" key="2">
    <source>
        <dbReference type="EMBL" id="QDT10565.1"/>
    </source>
</evidence>
<dbReference type="PANTHER" id="PTHR40124:SF1">
    <property type="entry name" value="DISAGGREGATASE RELATED REPEAT PROTEIN"/>
    <property type="match status" value="1"/>
</dbReference>
<dbReference type="AlphaFoldDB" id="A0A517NTW7"/>
<feature type="domain" description="Polysaccharide lyase 14" evidence="1">
    <location>
        <begin position="54"/>
        <end position="240"/>
    </location>
</feature>
<dbReference type="PANTHER" id="PTHR40124">
    <property type="match status" value="1"/>
</dbReference>
<name>A0A517NTW7_9BACT</name>
<reference evidence="2 3" key="1">
    <citation type="submission" date="2019-02" db="EMBL/GenBank/DDBJ databases">
        <title>Deep-cultivation of Planctomycetes and their phenomic and genomic characterization uncovers novel biology.</title>
        <authorList>
            <person name="Wiegand S."/>
            <person name="Jogler M."/>
            <person name="Boedeker C."/>
            <person name="Pinto D."/>
            <person name="Vollmers J."/>
            <person name="Rivas-Marin E."/>
            <person name="Kohn T."/>
            <person name="Peeters S.H."/>
            <person name="Heuer A."/>
            <person name="Rast P."/>
            <person name="Oberbeckmann S."/>
            <person name="Bunk B."/>
            <person name="Jeske O."/>
            <person name="Meyerdierks A."/>
            <person name="Storesund J.E."/>
            <person name="Kallscheuer N."/>
            <person name="Luecker S."/>
            <person name="Lage O.M."/>
            <person name="Pohl T."/>
            <person name="Merkel B.J."/>
            <person name="Hornburger P."/>
            <person name="Mueller R.-W."/>
            <person name="Bruemmer F."/>
            <person name="Labrenz M."/>
            <person name="Spormann A.M."/>
            <person name="Op den Camp H."/>
            <person name="Overmann J."/>
            <person name="Amann R."/>
            <person name="Jetten M.S.M."/>
            <person name="Mascher T."/>
            <person name="Medema M.H."/>
            <person name="Devos D.P."/>
            <person name="Kaster A.-K."/>
            <person name="Ovreas L."/>
            <person name="Rohde M."/>
            <person name="Galperin M.Y."/>
            <person name="Jogler C."/>
        </authorList>
    </citation>
    <scope>NUCLEOTIDE SEQUENCE [LARGE SCALE GENOMIC DNA]</scope>
    <source>
        <strain evidence="2 3">K23_9</strain>
    </source>
</reference>
<gene>
    <name evidence="2" type="ORF">K239x_25220</name>
</gene>
<evidence type="ECO:0000259" key="1">
    <source>
        <dbReference type="Pfam" id="PF21294"/>
    </source>
</evidence>
<organism evidence="2 3">
    <name type="scientific">Stieleria marina</name>
    <dbReference type="NCBI Taxonomy" id="1930275"/>
    <lineage>
        <taxon>Bacteria</taxon>
        <taxon>Pseudomonadati</taxon>
        <taxon>Planctomycetota</taxon>
        <taxon>Planctomycetia</taxon>
        <taxon>Pirellulales</taxon>
        <taxon>Pirellulaceae</taxon>
        <taxon>Stieleria</taxon>
    </lineage>
</organism>
<keyword evidence="3" id="KW-1185">Reference proteome</keyword>
<sequence>MALTVAISCGWTFPTPEISSGVVDKRELKKVPGVLWAKGTDRMSILSLTPGSASSSRTVRVRYPAGKWGPTESGASFLVDLPPKKEYRSSYRIRFSENFQFTKGGKLPGLAGGTATTGLERPNGDGWSARYMWRDRGELVLYLYHMDQAERQGDDIPLSFRITPEKWFQLTQVVTANDPGKSNGRIQIWIDGKKVLDRKGLRLRSGSQALVDRFYFSTFFGGKGPQWAPKSDQHIDFADFSVQ</sequence>
<proteinExistence type="predicted"/>
<protein>
    <recommendedName>
        <fullName evidence="1">Polysaccharide lyase 14 domain-containing protein</fullName>
    </recommendedName>
</protein>
<accession>A0A517NTW7</accession>
<evidence type="ECO:0000313" key="3">
    <source>
        <dbReference type="Proteomes" id="UP000319817"/>
    </source>
</evidence>
<dbReference type="EMBL" id="CP036526">
    <property type="protein sequence ID" value="QDT10565.1"/>
    <property type="molecule type" value="Genomic_DNA"/>
</dbReference>
<dbReference type="Proteomes" id="UP000319817">
    <property type="component" value="Chromosome"/>
</dbReference>
<dbReference type="OrthoDB" id="7552220at2"/>
<dbReference type="Gene3D" id="2.60.120.200">
    <property type="match status" value="1"/>
</dbReference>
<dbReference type="Pfam" id="PF21294">
    <property type="entry name" value="Polysacc_lyase_14"/>
    <property type="match status" value="1"/>
</dbReference>